<evidence type="ECO:0000313" key="7">
    <source>
        <dbReference type="Proteomes" id="UP001501671"/>
    </source>
</evidence>
<dbReference type="InterPro" id="IPR005119">
    <property type="entry name" value="LysR_subst-bd"/>
</dbReference>
<keyword evidence="4" id="KW-0804">Transcription</keyword>
<dbReference type="EMBL" id="BAABFO010000003">
    <property type="protein sequence ID" value="GAA4326302.1"/>
    <property type="molecule type" value="Genomic_DNA"/>
</dbReference>
<keyword evidence="7" id="KW-1185">Reference proteome</keyword>
<reference evidence="7" key="1">
    <citation type="journal article" date="2019" name="Int. J. Syst. Evol. Microbiol.">
        <title>The Global Catalogue of Microorganisms (GCM) 10K type strain sequencing project: providing services to taxonomists for standard genome sequencing and annotation.</title>
        <authorList>
            <consortium name="The Broad Institute Genomics Platform"/>
            <consortium name="The Broad Institute Genome Sequencing Center for Infectious Disease"/>
            <person name="Wu L."/>
            <person name="Ma J."/>
        </authorList>
    </citation>
    <scope>NUCLEOTIDE SEQUENCE [LARGE SCALE GENOMIC DNA]</scope>
    <source>
        <strain evidence="7">JCM 17666</strain>
    </source>
</reference>
<evidence type="ECO:0000256" key="3">
    <source>
        <dbReference type="ARBA" id="ARBA00023125"/>
    </source>
</evidence>
<evidence type="ECO:0000256" key="2">
    <source>
        <dbReference type="ARBA" id="ARBA00023015"/>
    </source>
</evidence>
<gene>
    <name evidence="6" type="ORF">GCM10023144_09620</name>
</gene>
<dbReference type="Gene3D" id="1.10.10.10">
    <property type="entry name" value="Winged helix-like DNA-binding domain superfamily/Winged helix DNA-binding domain"/>
    <property type="match status" value="1"/>
</dbReference>
<dbReference type="InterPro" id="IPR036388">
    <property type="entry name" value="WH-like_DNA-bd_sf"/>
</dbReference>
<evidence type="ECO:0000313" key="6">
    <source>
        <dbReference type="EMBL" id="GAA4326302.1"/>
    </source>
</evidence>
<comment type="caution">
    <text evidence="6">The sequence shown here is derived from an EMBL/GenBank/DDBJ whole genome shotgun (WGS) entry which is preliminary data.</text>
</comment>
<dbReference type="InterPro" id="IPR036390">
    <property type="entry name" value="WH_DNA-bd_sf"/>
</dbReference>
<dbReference type="Gene3D" id="3.40.190.290">
    <property type="match status" value="1"/>
</dbReference>
<protein>
    <submittedName>
        <fullName evidence="6">LysR family transcriptional regulator</fullName>
    </submittedName>
</protein>
<evidence type="ECO:0000259" key="5">
    <source>
        <dbReference type="PROSITE" id="PS50931"/>
    </source>
</evidence>
<dbReference type="PROSITE" id="PS50931">
    <property type="entry name" value="HTH_LYSR"/>
    <property type="match status" value="1"/>
</dbReference>
<comment type="similarity">
    <text evidence="1">Belongs to the LysR transcriptional regulatory family.</text>
</comment>
<dbReference type="Pfam" id="PF00126">
    <property type="entry name" value="HTH_1"/>
    <property type="match status" value="1"/>
</dbReference>
<accession>A0ABP8GLV5</accession>
<dbReference type="SUPFAM" id="SSF53850">
    <property type="entry name" value="Periplasmic binding protein-like II"/>
    <property type="match status" value="1"/>
</dbReference>
<keyword evidence="2" id="KW-0805">Transcription regulation</keyword>
<name>A0ABP8GLV5_9BURK</name>
<dbReference type="PANTHER" id="PTHR30126">
    <property type="entry name" value="HTH-TYPE TRANSCRIPTIONAL REGULATOR"/>
    <property type="match status" value="1"/>
</dbReference>
<proteinExistence type="inferred from homology"/>
<evidence type="ECO:0000256" key="1">
    <source>
        <dbReference type="ARBA" id="ARBA00009437"/>
    </source>
</evidence>
<dbReference type="InterPro" id="IPR000847">
    <property type="entry name" value="LysR_HTH_N"/>
</dbReference>
<sequence>MQAIVEHGGYAQAAEALHRSQSSLSYMMGRLQQQVGVEVLALEGRKARLTENGKVLLAEAAQLLDEAWRLERLAQSLSRGREPEVRLVVDMAFPTPLLLRALKRFTAAAEQTRVQMSEVVLSGADEALLQQKADIVIGTRIPSGFLGDLLIDVEFTAVAAPEHPLHGLGRALTTDDLKGHMQVVLRDSGTLKPRDDGWLGAPRRWTVSSMETSMAMLGAGLGFAWLPTHLLRRELDAGNLLPLPLDKGRTRRVPLYLIFATPNDVGPATRQLADLLVEVVAEGGASLAPASVADAAG</sequence>
<keyword evidence="3" id="KW-0238">DNA-binding</keyword>
<feature type="domain" description="HTH lysR-type" evidence="5">
    <location>
        <begin position="1"/>
        <end position="50"/>
    </location>
</feature>
<dbReference type="PANTHER" id="PTHR30126:SF88">
    <property type="entry name" value="TRANSCRIPTIONAL REGULATOR-RELATED"/>
    <property type="match status" value="1"/>
</dbReference>
<dbReference type="Pfam" id="PF03466">
    <property type="entry name" value="LysR_substrate"/>
    <property type="match status" value="1"/>
</dbReference>
<dbReference type="SUPFAM" id="SSF46785">
    <property type="entry name" value="Winged helix' DNA-binding domain"/>
    <property type="match status" value="1"/>
</dbReference>
<dbReference type="Proteomes" id="UP001501671">
    <property type="component" value="Unassembled WGS sequence"/>
</dbReference>
<evidence type="ECO:0000256" key="4">
    <source>
        <dbReference type="ARBA" id="ARBA00023163"/>
    </source>
</evidence>
<organism evidence="6 7">
    <name type="scientific">Pigmentiphaga soli</name>
    <dbReference type="NCBI Taxonomy" id="1007095"/>
    <lineage>
        <taxon>Bacteria</taxon>
        <taxon>Pseudomonadati</taxon>
        <taxon>Pseudomonadota</taxon>
        <taxon>Betaproteobacteria</taxon>
        <taxon>Burkholderiales</taxon>
        <taxon>Alcaligenaceae</taxon>
        <taxon>Pigmentiphaga</taxon>
    </lineage>
</organism>